<evidence type="ECO:0000313" key="7">
    <source>
        <dbReference type="Proteomes" id="UP000290482"/>
    </source>
</evidence>
<accession>A0A448ZV99</accession>
<dbReference type="Gene3D" id="3.30.70.580">
    <property type="entry name" value="Pseudouridine synthase I, catalytic domain, N-terminal subdomain"/>
    <property type="match status" value="1"/>
</dbReference>
<dbReference type="Proteomes" id="UP000290482">
    <property type="component" value="Chromosome"/>
</dbReference>
<reference evidence="6 7" key="1">
    <citation type="submission" date="2019-01" db="EMBL/GenBank/DDBJ databases">
        <authorList>
            <consortium name="Pathogen Informatics"/>
        </authorList>
    </citation>
    <scope>NUCLEOTIDE SEQUENCE [LARGE SCALE GENOMIC DNA]</scope>
    <source>
        <strain evidence="6 7">NCTC10112</strain>
    </source>
</reference>
<evidence type="ECO:0000313" key="6">
    <source>
        <dbReference type="EMBL" id="VEU55164.1"/>
    </source>
</evidence>
<dbReference type="GO" id="GO:0000455">
    <property type="term" value="P:enzyme-directed rRNA pseudouridine synthesis"/>
    <property type="evidence" value="ECO:0007669"/>
    <property type="project" value="UniProtKB-ARBA"/>
</dbReference>
<dbReference type="Pfam" id="PF01479">
    <property type="entry name" value="S4"/>
    <property type="match status" value="1"/>
</dbReference>
<dbReference type="EC" id="5.4.99.-" evidence="4"/>
<comment type="similarity">
    <text evidence="1 4">Belongs to the pseudouridine synthase RsuA family.</text>
</comment>
<dbReference type="InterPro" id="IPR006145">
    <property type="entry name" value="PsdUridine_synth_RsuA/RluA"/>
</dbReference>
<protein>
    <recommendedName>
        <fullName evidence="4">Pseudouridine synthase</fullName>
        <ecNumber evidence="4">5.4.99.-</ecNumber>
    </recommendedName>
</protein>
<dbReference type="RefSeq" id="WP_022935897.1">
    <property type="nucleotide sequence ID" value="NZ_LR214940.1"/>
</dbReference>
<keyword evidence="2 4" id="KW-0413">Isomerase</keyword>
<dbReference type="PROSITE" id="PS50889">
    <property type="entry name" value="S4"/>
    <property type="match status" value="1"/>
</dbReference>
<dbReference type="FunFam" id="3.10.290.10:FF:000003">
    <property type="entry name" value="Pseudouridine synthase"/>
    <property type="match status" value="1"/>
</dbReference>
<dbReference type="Gene3D" id="3.10.290.10">
    <property type="entry name" value="RNA-binding S4 domain"/>
    <property type="match status" value="1"/>
</dbReference>
<dbReference type="OrthoDB" id="9807213at2"/>
<evidence type="ECO:0000256" key="4">
    <source>
        <dbReference type="RuleBase" id="RU003887"/>
    </source>
</evidence>
<dbReference type="GO" id="GO:0003723">
    <property type="term" value="F:RNA binding"/>
    <property type="evidence" value="ECO:0007669"/>
    <property type="project" value="UniProtKB-KW"/>
</dbReference>
<dbReference type="InterPro" id="IPR042092">
    <property type="entry name" value="PsdUridine_s_RsuA/RluB/E/F_cat"/>
</dbReference>
<dbReference type="AlphaFoldDB" id="A0A448ZV99"/>
<dbReference type="Pfam" id="PF00849">
    <property type="entry name" value="PseudoU_synth_2"/>
    <property type="match status" value="1"/>
</dbReference>
<dbReference type="Gene3D" id="3.30.70.1560">
    <property type="entry name" value="Alpha-L RNA-binding motif"/>
    <property type="match status" value="1"/>
</dbReference>
<evidence type="ECO:0000256" key="2">
    <source>
        <dbReference type="ARBA" id="ARBA00023235"/>
    </source>
</evidence>
<dbReference type="SUPFAM" id="SSF55120">
    <property type="entry name" value="Pseudouridine synthase"/>
    <property type="match status" value="1"/>
</dbReference>
<proteinExistence type="inferred from homology"/>
<dbReference type="EMBL" id="LR214940">
    <property type="protein sequence ID" value="VEU55164.1"/>
    <property type="molecule type" value="Genomic_DNA"/>
</dbReference>
<keyword evidence="7" id="KW-1185">Reference proteome</keyword>
<keyword evidence="3" id="KW-0694">RNA-binding</keyword>
<dbReference type="PANTHER" id="PTHR47683:SF2">
    <property type="entry name" value="RNA-BINDING S4 DOMAIN-CONTAINING PROTEIN"/>
    <property type="match status" value="1"/>
</dbReference>
<dbReference type="GO" id="GO:0120159">
    <property type="term" value="F:rRNA pseudouridine synthase activity"/>
    <property type="evidence" value="ECO:0007669"/>
    <property type="project" value="UniProtKB-ARBA"/>
</dbReference>
<dbReference type="InterPro" id="IPR020094">
    <property type="entry name" value="TruA/RsuA/RluB/E/F_N"/>
</dbReference>
<evidence type="ECO:0000259" key="5">
    <source>
        <dbReference type="SMART" id="SM00363"/>
    </source>
</evidence>
<dbReference type="InterPro" id="IPR036986">
    <property type="entry name" value="S4_RNA-bd_sf"/>
</dbReference>
<dbReference type="NCBIfam" id="TIGR00093">
    <property type="entry name" value="pseudouridine synthase"/>
    <property type="match status" value="1"/>
</dbReference>
<evidence type="ECO:0000256" key="3">
    <source>
        <dbReference type="PROSITE-ProRule" id="PRU00182"/>
    </source>
</evidence>
<dbReference type="PANTHER" id="PTHR47683">
    <property type="entry name" value="PSEUDOURIDINE SYNTHASE FAMILY PROTEIN-RELATED"/>
    <property type="match status" value="1"/>
</dbReference>
<organism evidence="6 7">
    <name type="scientific">Metamycoplasma orale</name>
    <name type="common">Mycoplasma orale</name>
    <dbReference type="NCBI Taxonomy" id="2121"/>
    <lineage>
        <taxon>Bacteria</taxon>
        <taxon>Bacillati</taxon>
        <taxon>Mycoplasmatota</taxon>
        <taxon>Mycoplasmoidales</taxon>
        <taxon>Metamycoplasmataceae</taxon>
        <taxon>Metamycoplasma</taxon>
    </lineage>
</organism>
<dbReference type="InterPro" id="IPR050343">
    <property type="entry name" value="RsuA_PseudoU_synthase"/>
</dbReference>
<gene>
    <name evidence="6" type="primary">rluB</name>
    <name evidence="6" type="ORF">NCTC10112_00044</name>
</gene>
<name>A0A448ZV99_METOS</name>
<sequence length="237" mass="27837">MEEKIRIQKFLSQNSICSRREAEKLINEKKLFINGKVAELGQKVNENDEIKINGKVLSLTKNINHFYILFNKPKRLICTQKDPQNRKTIFQYLNLNQLCFSVGRLDYDTSGVIIITNDGEFTNFLSHPSNNFEREYVAELEKELDEKNLLFLNSDKVILNGKKSKQEVIALGNNKYKVKLFEGRNHHVKNLFLLVNNYVLNLHRTRYAIFSDKNLEIGKWRNITINELQALNYKIKK</sequence>
<dbReference type="InterPro" id="IPR020103">
    <property type="entry name" value="PsdUridine_synth_cat_dom_sf"/>
</dbReference>
<dbReference type="PROSITE" id="PS01149">
    <property type="entry name" value="PSI_RSU"/>
    <property type="match status" value="1"/>
</dbReference>
<dbReference type="SMART" id="SM00363">
    <property type="entry name" value="S4"/>
    <property type="match status" value="1"/>
</dbReference>
<feature type="domain" description="RNA-binding S4" evidence="5">
    <location>
        <begin position="5"/>
        <end position="64"/>
    </location>
</feature>
<evidence type="ECO:0000256" key="1">
    <source>
        <dbReference type="ARBA" id="ARBA00008348"/>
    </source>
</evidence>
<dbReference type="InterPro" id="IPR018496">
    <property type="entry name" value="PsdUridine_synth_RsuA/RluB_CS"/>
</dbReference>
<dbReference type="KEGG" id="mob:NCTC10112_00044"/>
<dbReference type="InterPro" id="IPR002942">
    <property type="entry name" value="S4_RNA-bd"/>
</dbReference>
<dbReference type="InterPro" id="IPR000748">
    <property type="entry name" value="PsdUridine_synth_RsuA/RluB/E/F"/>
</dbReference>
<dbReference type="CDD" id="cd00165">
    <property type="entry name" value="S4"/>
    <property type="match status" value="1"/>
</dbReference>
<dbReference type="SUPFAM" id="SSF55174">
    <property type="entry name" value="Alpha-L RNA-binding motif"/>
    <property type="match status" value="1"/>
</dbReference>